<evidence type="ECO:0000256" key="10">
    <source>
        <dbReference type="ARBA" id="ARBA00034078"/>
    </source>
</evidence>
<evidence type="ECO:0000256" key="7">
    <source>
        <dbReference type="ARBA" id="ARBA00023004"/>
    </source>
</evidence>
<dbReference type="SUPFAM" id="SSF53706">
    <property type="entry name" value="Formate dehydrogenase/DMSO reductase, domains 1-3"/>
    <property type="match status" value="1"/>
</dbReference>
<evidence type="ECO:0000256" key="11">
    <source>
        <dbReference type="ARBA" id="ARBA00045300"/>
    </source>
</evidence>
<dbReference type="Gene3D" id="3.40.50.740">
    <property type="match status" value="1"/>
</dbReference>
<evidence type="ECO:0000313" key="14">
    <source>
        <dbReference type="Proteomes" id="UP000001307"/>
    </source>
</evidence>
<dbReference type="GO" id="GO:0046872">
    <property type="term" value="F:metal ion binding"/>
    <property type="evidence" value="ECO:0007669"/>
    <property type="project" value="UniProtKB-KW"/>
</dbReference>
<dbReference type="OrthoDB" id="10249365at2759"/>
<dbReference type="Pfam" id="PF00384">
    <property type="entry name" value="Molybdopterin"/>
    <property type="match status" value="1"/>
</dbReference>
<evidence type="ECO:0000256" key="6">
    <source>
        <dbReference type="ARBA" id="ARBA00022967"/>
    </source>
</evidence>
<dbReference type="AlphaFoldDB" id="E4X9S9"/>
<dbReference type="InterPro" id="IPR050123">
    <property type="entry name" value="Prok_molybdopt-oxidoreductase"/>
</dbReference>
<dbReference type="GO" id="GO:0051539">
    <property type="term" value="F:4 iron, 4 sulfur cluster binding"/>
    <property type="evidence" value="ECO:0007669"/>
    <property type="project" value="UniProtKB-KW"/>
</dbReference>
<name>E4X9S9_OIKDI</name>
<dbReference type="Proteomes" id="UP000001307">
    <property type="component" value="Unassembled WGS sequence"/>
</dbReference>
<dbReference type="InParanoid" id="E4X9S9"/>
<keyword evidence="8" id="KW-0411">Iron-sulfur</keyword>
<comment type="similarity">
    <text evidence="2">Belongs to the complex I 75 kDa subunit family.</text>
</comment>
<dbReference type="InterPro" id="IPR015405">
    <property type="entry name" value="NDUFS1-like_C"/>
</dbReference>
<keyword evidence="6" id="KW-1278">Translocase</keyword>
<evidence type="ECO:0000256" key="9">
    <source>
        <dbReference type="ARBA" id="ARBA00023027"/>
    </source>
</evidence>
<sequence length="571" mass="63530">MVPGRKRSKRTGWNINLNSTWQEIRKTAVISVILKRRQPNKGPNGRNSDNEKTPFLFPRWETKYVDSIDVLDAVGTNIRIGSRFNNIIDIRACPNQDVNKDFATDKARFSYDGLSKARIVEPMVRNPSGALTTHGWDEILQICGDVLIDGGERVAALAGPFTDAETLTVTRDLLNILGSESYFTEEYCAVNTDFRSHYLMNMPLTGIEYADCIILVGFNPRLEAPLVNTRIQQTYHENKCKVGIVGLKMNLGYNTNHLGASPDTISELADGTHSFCETLFNSRRPMILCGSGIHARPDAVAFTHEIQRLASAIKGNLVANKVNETDVMGEFFINGIFNTVHLHASLQAALDLGWKSGPLGIRRSKPDVLILLGADGRKVSRADLCNEYQIEGFSDHTTVIYIGTHMDAGAELADIILPSVAYTEKSSTFVNLEGRPQRTRQVVTPPSGAIEDWKIVQMLSEELHTTLPYETIQSVRNRMYQIAPNLVRIGFFEPNSFFDVGSKYADMKLGNSDGDIRNDVVLKSTRRASVAADYWMTDPITRNSETMDKCVRLAEGSSFDNDIAIMSSYGN</sequence>
<comment type="cofactor">
    <cofactor evidence="10">
        <name>[2Fe-2S] cluster</name>
        <dbReference type="ChEBI" id="CHEBI:190135"/>
    </cofactor>
</comment>
<reference evidence="13" key="1">
    <citation type="journal article" date="2010" name="Science">
        <title>Plasticity of animal genome architecture unmasked by rapid evolution of a pelagic tunicate.</title>
        <authorList>
            <person name="Denoeud F."/>
            <person name="Henriet S."/>
            <person name="Mungpakdee S."/>
            <person name="Aury J.M."/>
            <person name="Da Silva C."/>
            <person name="Brinkmann H."/>
            <person name="Mikhaleva J."/>
            <person name="Olsen L.C."/>
            <person name="Jubin C."/>
            <person name="Canestro C."/>
            <person name="Bouquet J.M."/>
            <person name="Danks G."/>
            <person name="Poulain J."/>
            <person name="Campsteijn C."/>
            <person name="Adamski M."/>
            <person name="Cross I."/>
            <person name="Yadetie F."/>
            <person name="Muffato M."/>
            <person name="Louis A."/>
            <person name="Butcher S."/>
            <person name="Tsagkogeorga G."/>
            <person name="Konrad A."/>
            <person name="Singh S."/>
            <person name="Jensen M.F."/>
            <person name="Cong E.H."/>
            <person name="Eikeseth-Otteraa H."/>
            <person name="Noel B."/>
            <person name="Anthouard V."/>
            <person name="Porcel B.M."/>
            <person name="Kachouri-Lafond R."/>
            <person name="Nishino A."/>
            <person name="Ugolini M."/>
            <person name="Chourrout P."/>
            <person name="Nishida H."/>
            <person name="Aasland R."/>
            <person name="Huzurbazar S."/>
            <person name="Westhof E."/>
            <person name="Delsuc F."/>
            <person name="Lehrach H."/>
            <person name="Reinhardt R."/>
            <person name="Weissenbach J."/>
            <person name="Roy S.W."/>
            <person name="Artiguenave F."/>
            <person name="Postlethwait J.H."/>
            <person name="Manak J.R."/>
            <person name="Thompson E.M."/>
            <person name="Jaillon O."/>
            <person name="Du Pasquier L."/>
            <person name="Boudinot P."/>
            <person name="Liberles D.A."/>
            <person name="Volff J.N."/>
            <person name="Philippe H."/>
            <person name="Lenhard B."/>
            <person name="Roest Crollius H."/>
            <person name="Wincker P."/>
            <person name="Chourrout D."/>
        </authorList>
    </citation>
    <scope>NUCLEOTIDE SEQUENCE [LARGE SCALE GENOMIC DNA]</scope>
</reference>
<dbReference type="GO" id="GO:0016020">
    <property type="term" value="C:membrane"/>
    <property type="evidence" value="ECO:0007669"/>
    <property type="project" value="TreeGrafter"/>
</dbReference>
<evidence type="ECO:0000256" key="8">
    <source>
        <dbReference type="ARBA" id="ARBA00023014"/>
    </source>
</evidence>
<dbReference type="EMBL" id="FN653031">
    <property type="protein sequence ID" value="CBY08468.1"/>
    <property type="molecule type" value="Genomic_DNA"/>
</dbReference>
<evidence type="ECO:0000256" key="4">
    <source>
        <dbReference type="ARBA" id="ARBA00022485"/>
    </source>
</evidence>
<evidence type="ECO:0000256" key="5">
    <source>
        <dbReference type="ARBA" id="ARBA00022723"/>
    </source>
</evidence>
<dbReference type="Pfam" id="PF09326">
    <property type="entry name" value="NADH_dhqG_C"/>
    <property type="match status" value="1"/>
</dbReference>
<dbReference type="PROSITE" id="PS51669">
    <property type="entry name" value="4FE4S_MOW_BIS_MGD"/>
    <property type="match status" value="1"/>
</dbReference>
<proteinExistence type="inferred from homology"/>
<keyword evidence="9" id="KW-0520">NAD</keyword>
<organism evidence="13">
    <name type="scientific">Oikopleura dioica</name>
    <name type="common">Tunicate</name>
    <dbReference type="NCBI Taxonomy" id="34765"/>
    <lineage>
        <taxon>Eukaryota</taxon>
        <taxon>Metazoa</taxon>
        <taxon>Chordata</taxon>
        <taxon>Tunicata</taxon>
        <taxon>Appendicularia</taxon>
        <taxon>Copelata</taxon>
        <taxon>Oikopleuridae</taxon>
        <taxon>Oikopleura</taxon>
    </lineage>
</organism>
<dbReference type="InterPro" id="IPR006656">
    <property type="entry name" value="Mopterin_OxRdtase"/>
</dbReference>
<dbReference type="Pfam" id="PF22151">
    <property type="entry name" value="Fer4_NDSU1"/>
    <property type="match status" value="1"/>
</dbReference>
<accession>E4X9S9</accession>
<protein>
    <recommendedName>
        <fullName evidence="3">NADH-ubiquinone oxidoreductase 75 kDa subunit, mitochondrial</fullName>
    </recommendedName>
</protein>
<evidence type="ECO:0000313" key="13">
    <source>
        <dbReference type="EMBL" id="CBY08468.1"/>
    </source>
</evidence>
<keyword evidence="4" id="KW-0004">4Fe-4S</keyword>
<evidence type="ECO:0000259" key="12">
    <source>
        <dbReference type="PROSITE" id="PS51669"/>
    </source>
</evidence>
<gene>
    <name evidence="13" type="ORF">GSOID_T00005039001</name>
</gene>
<keyword evidence="5" id="KW-0479">Metal-binding</keyword>
<keyword evidence="7" id="KW-0408">Iron</keyword>
<keyword evidence="14" id="KW-1185">Reference proteome</keyword>
<comment type="function">
    <text evidence="11">Core subunit of the mitochondrial membrane respiratory chain NADH dehydrogenase (Complex I) which catalyzes electron transfer from NADH through the respiratory chain, using ubiquinone as an electron acceptor. Essential for catalysing the entry and efficient transfer of electrons within complex I. Plays a key role in the assembly and stability of complex I and participates in the association of complex I with ubiquinol-cytochrome reductase complex (Complex III) to form supercomplexes.</text>
</comment>
<evidence type="ECO:0000256" key="2">
    <source>
        <dbReference type="ARBA" id="ARBA00005404"/>
    </source>
</evidence>
<dbReference type="InterPro" id="IPR006963">
    <property type="entry name" value="Mopterin_OxRdtase_4Fe-4S_dom"/>
</dbReference>
<dbReference type="GO" id="GO:0016651">
    <property type="term" value="F:oxidoreductase activity, acting on NAD(P)H"/>
    <property type="evidence" value="ECO:0007669"/>
    <property type="project" value="InterPro"/>
</dbReference>
<evidence type="ECO:0000256" key="3">
    <source>
        <dbReference type="ARBA" id="ARBA00013888"/>
    </source>
</evidence>
<evidence type="ECO:0000256" key="1">
    <source>
        <dbReference type="ARBA" id="ARBA00001966"/>
    </source>
</evidence>
<dbReference type="PANTHER" id="PTHR43105">
    <property type="entry name" value="RESPIRATORY NITRATE REDUCTASE"/>
    <property type="match status" value="1"/>
</dbReference>
<dbReference type="PANTHER" id="PTHR43105:SF13">
    <property type="entry name" value="NADH-UBIQUINONE OXIDOREDUCTASE 75 KDA SUBUNIT, MITOCHONDRIAL"/>
    <property type="match status" value="1"/>
</dbReference>
<feature type="domain" description="4Fe-4S Mo/W bis-MGD-type" evidence="12">
    <location>
        <begin position="62"/>
        <end position="118"/>
    </location>
</feature>
<comment type="cofactor">
    <cofactor evidence="1">
        <name>[4Fe-4S] cluster</name>
        <dbReference type="ChEBI" id="CHEBI:49883"/>
    </cofactor>
</comment>